<protein>
    <submittedName>
        <fullName evidence="1">ABC transporter substrate-binding protein</fullName>
    </submittedName>
</protein>
<dbReference type="RefSeq" id="WP_377821667.1">
    <property type="nucleotide sequence ID" value="NZ_JBHSWJ010000002.1"/>
</dbReference>
<proteinExistence type="predicted"/>
<evidence type="ECO:0000313" key="2">
    <source>
        <dbReference type="Proteomes" id="UP001596356"/>
    </source>
</evidence>
<dbReference type="InterPro" id="IPR050490">
    <property type="entry name" value="Bact_solute-bd_prot1"/>
</dbReference>
<reference evidence="2" key="1">
    <citation type="journal article" date="2019" name="Int. J. Syst. Evol. Microbiol.">
        <title>The Global Catalogue of Microorganisms (GCM) 10K type strain sequencing project: providing services to taxonomists for standard genome sequencing and annotation.</title>
        <authorList>
            <consortium name="The Broad Institute Genomics Platform"/>
            <consortium name="The Broad Institute Genome Sequencing Center for Infectious Disease"/>
            <person name="Wu L."/>
            <person name="Ma J."/>
        </authorList>
    </citation>
    <scope>NUCLEOTIDE SEQUENCE [LARGE SCALE GENOMIC DNA]</scope>
    <source>
        <strain evidence="2">NBRC 106593</strain>
    </source>
</reference>
<sequence>MKDGLITNLDAYDKAYGWDAKIPSTVLAAGRVKDGVIGSGSLYTAGGAAGPLVGVFYNRDLAQKVGMSTVPASLDEMEGVMKKAKAAGITPIIASNADGLIGHLYSLLLSQYMGPQKLLDVVWHTPGATLDTEEAKAATAKLESWMKAGYFNSDANAINQDASYGQFAGGKGLFMVQGTWITQALPTSFNGHYGIFPLPPKTAGGSW</sequence>
<dbReference type="Proteomes" id="UP001596356">
    <property type="component" value="Unassembled WGS sequence"/>
</dbReference>
<organism evidence="1 2">
    <name type="scientific">Branchiibius cervicis</name>
    <dbReference type="NCBI Taxonomy" id="908252"/>
    <lineage>
        <taxon>Bacteria</taxon>
        <taxon>Bacillati</taxon>
        <taxon>Actinomycetota</taxon>
        <taxon>Actinomycetes</taxon>
        <taxon>Micrococcales</taxon>
        <taxon>Dermacoccaceae</taxon>
        <taxon>Branchiibius</taxon>
    </lineage>
</organism>
<dbReference type="InterPro" id="IPR006059">
    <property type="entry name" value="SBP"/>
</dbReference>
<dbReference type="PANTHER" id="PTHR43649:SF12">
    <property type="entry name" value="DIACETYLCHITOBIOSE BINDING PROTEIN DASA"/>
    <property type="match status" value="1"/>
</dbReference>
<dbReference type="SUPFAM" id="SSF53850">
    <property type="entry name" value="Periplasmic binding protein-like II"/>
    <property type="match status" value="1"/>
</dbReference>
<evidence type="ECO:0000313" key="1">
    <source>
        <dbReference type="EMBL" id="MFC6713702.1"/>
    </source>
</evidence>
<accession>A0ABW2ARJ2</accession>
<name>A0ABW2ARJ2_9MICO</name>
<dbReference type="EMBL" id="JBHSWJ010000002">
    <property type="protein sequence ID" value="MFC6713702.1"/>
    <property type="molecule type" value="Genomic_DNA"/>
</dbReference>
<comment type="caution">
    <text evidence="1">The sequence shown here is derived from an EMBL/GenBank/DDBJ whole genome shotgun (WGS) entry which is preliminary data.</text>
</comment>
<dbReference type="PANTHER" id="PTHR43649">
    <property type="entry name" value="ARABINOSE-BINDING PROTEIN-RELATED"/>
    <property type="match status" value="1"/>
</dbReference>
<gene>
    <name evidence="1" type="ORF">ACFQBT_07615</name>
</gene>
<keyword evidence="2" id="KW-1185">Reference proteome</keyword>
<dbReference type="Pfam" id="PF13416">
    <property type="entry name" value="SBP_bac_8"/>
    <property type="match status" value="1"/>
</dbReference>
<dbReference type="Gene3D" id="3.40.190.10">
    <property type="entry name" value="Periplasmic binding protein-like II"/>
    <property type="match status" value="2"/>
</dbReference>